<dbReference type="Proteomes" id="UP001642260">
    <property type="component" value="Unassembled WGS sequence"/>
</dbReference>
<evidence type="ECO:0000313" key="2">
    <source>
        <dbReference type="EMBL" id="CAH8310437.1"/>
    </source>
</evidence>
<gene>
    <name evidence="2" type="ORF">ERUC_LOCUS5701</name>
</gene>
<sequence>MNDAKKQEWSRTILCLPNYPVMMLGAGVDTFSGATPAGEIYATQCKYVFEKSLYVYYYDMNQNSFRRVHIQGGVRNKTKKPRYCVEVFAIHDHVENTMWL</sequence>
<dbReference type="Pfam" id="PF08268">
    <property type="entry name" value="FBA_3"/>
    <property type="match status" value="1"/>
</dbReference>
<proteinExistence type="predicted"/>
<dbReference type="InterPro" id="IPR013187">
    <property type="entry name" value="F-box-assoc_dom_typ3"/>
</dbReference>
<feature type="domain" description="F-box associated beta-propeller type 3" evidence="1">
    <location>
        <begin position="1"/>
        <end position="94"/>
    </location>
</feature>
<comment type="caution">
    <text evidence="2">The sequence shown here is derived from an EMBL/GenBank/DDBJ whole genome shotgun (WGS) entry which is preliminary data.</text>
</comment>
<accession>A0ABC8J9M6</accession>
<evidence type="ECO:0000259" key="1">
    <source>
        <dbReference type="Pfam" id="PF08268"/>
    </source>
</evidence>
<organism evidence="2 3">
    <name type="scientific">Eruca vesicaria subsp. sativa</name>
    <name type="common">Garden rocket</name>
    <name type="synonym">Eruca sativa</name>
    <dbReference type="NCBI Taxonomy" id="29727"/>
    <lineage>
        <taxon>Eukaryota</taxon>
        <taxon>Viridiplantae</taxon>
        <taxon>Streptophyta</taxon>
        <taxon>Embryophyta</taxon>
        <taxon>Tracheophyta</taxon>
        <taxon>Spermatophyta</taxon>
        <taxon>Magnoliopsida</taxon>
        <taxon>eudicotyledons</taxon>
        <taxon>Gunneridae</taxon>
        <taxon>Pentapetalae</taxon>
        <taxon>rosids</taxon>
        <taxon>malvids</taxon>
        <taxon>Brassicales</taxon>
        <taxon>Brassicaceae</taxon>
        <taxon>Brassiceae</taxon>
        <taxon>Eruca</taxon>
    </lineage>
</organism>
<protein>
    <recommendedName>
        <fullName evidence="1">F-box associated beta-propeller type 3 domain-containing protein</fullName>
    </recommendedName>
</protein>
<evidence type="ECO:0000313" key="3">
    <source>
        <dbReference type="Proteomes" id="UP001642260"/>
    </source>
</evidence>
<keyword evidence="3" id="KW-1185">Reference proteome</keyword>
<reference evidence="2 3" key="1">
    <citation type="submission" date="2022-03" db="EMBL/GenBank/DDBJ databases">
        <authorList>
            <person name="Macdonald S."/>
            <person name="Ahmed S."/>
            <person name="Newling K."/>
        </authorList>
    </citation>
    <scope>NUCLEOTIDE SEQUENCE [LARGE SCALE GENOMIC DNA]</scope>
</reference>
<dbReference type="AlphaFoldDB" id="A0ABC8J9M6"/>
<dbReference type="EMBL" id="CAKOAT010071821">
    <property type="protein sequence ID" value="CAH8310437.1"/>
    <property type="molecule type" value="Genomic_DNA"/>
</dbReference>
<name>A0ABC8J9M6_ERUVS</name>